<evidence type="ECO:0000313" key="4">
    <source>
        <dbReference type="Proteomes" id="UP000029413"/>
    </source>
</evidence>
<name>A0AAN0VQT0_9BURK</name>
<keyword evidence="4" id="KW-1185">Reference proteome</keyword>
<proteinExistence type="predicted"/>
<keyword evidence="2" id="KW-0812">Transmembrane</keyword>
<organism evidence="3 4">
    <name type="scientific">Burkholderia cenocepacia</name>
    <dbReference type="NCBI Taxonomy" id="95486"/>
    <lineage>
        <taxon>Bacteria</taxon>
        <taxon>Pseudomonadati</taxon>
        <taxon>Pseudomonadota</taxon>
        <taxon>Betaproteobacteria</taxon>
        <taxon>Burkholderiales</taxon>
        <taxon>Burkholderiaceae</taxon>
        <taxon>Burkholderia</taxon>
        <taxon>Burkholderia cepacia complex</taxon>
    </lineage>
</organism>
<keyword evidence="2" id="KW-1133">Transmembrane helix</keyword>
<feature type="region of interest" description="Disordered" evidence="1">
    <location>
        <begin position="232"/>
        <end position="251"/>
    </location>
</feature>
<accession>A0AAN0VQT0</accession>
<dbReference type="AlphaFoldDB" id="A0AAN0VQT0"/>
<evidence type="ECO:0000256" key="1">
    <source>
        <dbReference type="SAM" id="MobiDB-lite"/>
    </source>
</evidence>
<sequence>MTSTSLVPVEGLIARPRIAPLDGVPPFGCEWVFRGTSGARSGHDRLAALKTSCIDVEAPHRTCNWQPLVSASSEPLADAVPIAPFAANLAVPHASGAARRSDGRRAMAAICWSIGALGIIGWLVAAHELRPGSMPTAVAPGLAGAMQIGAIQRQPPLVSPAAVRSAEPIVEAIDSPSVLPGVARRPEVQRRVTVSDVQRVADATLEPTRIRRTNVRQLTGSVATVARPAAGRHAASIRNHHRPGALPPVADTRDPLDDPLTLIAMANALRASQPTSARPSPTAGYDWTAQLSQRRLTDTPDVFAH</sequence>
<evidence type="ECO:0000313" key="3">
    <source>
        <dbReference type="EMBL" id="AIO35989.1"/>
    </source>
</evidence>
<reference evidence="3 4" key="1">
    <citation type="submission" date="2014-05" db="EMBL/GenBank/DDBJ databases">
        <authorList>
            <person name="Bishop-Lilly K.A."/>
            <person name="Broomall S.M."/>
            <person name="Chain P.S."/>
            <person name="Chertkov O."/>
            <person name="Coyne S.R."/>
            <person name="Daligault H.E."/>
            <person name="Davenport K.W."/>
            <person name="Erkkila T."/>
            <person name="Frey K.G."/>
            <person name="Gibbons H.S."/>
            <person name="Gu W."/>
            <person name="Jaissle J."/>
            <person name="Johnson S.L."/>
            <person name="Koroleva G.I."/>
            <person name="Ladner J.T."/>
            <person name="Lo C.-C."/>
            <person name="Minogue T.D."/>
            <person name="Munk C."/>
            <person name="Palacios G.F."/>
            <person name="Redden C.L."/>
            <person name="Rosenzweig C.N."/>
            <person name="Scholz M.B."/>
            <person name="Teshima H."/>
            <person name="Xu Y."/>
        </authorList>
    </citation>
    <scope>NUCLEOTIDE SEQUENCE [LARGE SCALE GENOMIC DNA]</scope>
    <source>
        <strain evidence="3 4">DDS 22E-1</strain>
    </source>
</reference>
<dbReference type="KEGG" id="bcen:DM39_5846"/>
<evidence type="ECO:0000256" key="2">
    <source>
        <dbReference type="SAM" id="Phobius"/>
    </source>
</evidence>
<gene>
    <name evidence="3" type="ORF">DM39_5846</name>
</gene>
<protein>
    <submittedName>
        <fullName evidence="3">Uncharacterized protein</fullName>
    </submittedName>
</protein>
<dbReference type="Proteomes" id="UP000029413">
    <property type="component" value="Chromosome 2"/>
</dbReference>
<keyword evidence="2" id="KW-0472">Membrane</keyword>
<feature type="transmembrane region" description="Helical" evidence="2">
    <location>
        <begin position="106"/>
        <end position="125"/>
    </location>
</feature>
<dbReference type="EMBL" id="CP007784">
    <property type="protein sequence ID" value="AIO35989.1"/>
    <property type="molecule type" value="Genomic_DNA"/>
</dbReference>